<proteinExistence type="predicted"/>
<dbReference type="EMBL" id="BMHC01000047">
    <property type="protein sequence ID" value="GGI34550.1"/>
    <property type="molecule type" value="Genomic_DNA"/>
</dbReference>
<sequence>MDEELHPSERASHIASDIAHDPRHFVRVCELQRLGRAIAPVVCTIYRTSLAFADWFGASTILHTFLVPTLL</sequence>
<dbReference type="Proteomes" id="UP000625079">
    <property type="component" value="Unassembled WGS sequence"/>
</dbReference>
<accession>A0AA87WCC3</accession>
<reference evidence="1" key="1">
    <citation type="journal article" date="2014" name="Int. J. Syst. Evol. Microbiol.">
        <title>Complete genome sequence of Corynebacterium casei LMG S-19264T (=DSM 44701T), isolated from a smear-ripened cheese.</title>
        <authorList>
            <consortium name="US DOE Joint Genome Institute (JGI-PGF)"/>
            <person name="Walter F."/>
            <person name="Albersmeier A."/>
            <person name="Kalinowski J."/>
            <person name="Ruckert C."/>
        </authorList>
    </citation>
    <scope>NUCLEOTIDE SEQUENCE</scope>
    <source>
        <strain evidence="1">CGMCC 1.15034</strain>
    </source>
</reference>
<comment type="caution">
    <text evidence="1">The sequence shown here is derived from an EMBL/GenBank/DDBJ whole genome shotgun (WGS) entry which is preliminary data.</text>
</comment>
<organism evidence="1 2">
    <name type="scientific">Bradyrhizobium guangdongense</name>
    <dbReference type="NCBI Taxonomy" id="1325090"/>
    <lineage>
        <taxon>Bacteria</taxon>
        <taxon>Pseudomonadati</taxon>
        <taxon>Pseudomonadota</taxon>
        <taxon>Alphaproteobacteria</taxon>
        <taxon>Hyphomicrobiales</taxon>
        <taxon>Nitrobacteraceae</taxon>
        <taxon>Bradyrhizobium</taxon>
    </lineage>
</organism>
<reference evidence="1" key="2">
    <citation type="submission" date="2022-12" db="EMBL/GenBank/DDBJ databases">
        <authorList>
            <person name="Sun Q."/>
            <person name="Zhou Y."/>
        </authorList>
    </citation>
    <scope>NUCLEOTIDE SEQUENCE</scope>
    <source>
        <strain evidence="1">CGMCC 1.15034</strain>
    </source>
</reference>
<protein>
    <submittedName>
        <fullName evidence="1">Uncharacterized protein</fullName>
    </submittedName>
</protein>
<evidence type="ECO:0000313" key="1">
    <source>
        <dbReference type="EMBL" id="GGI34550.1"/>
    </source>
</evidence>
<gene>
    <name evidence="1" type="ORF">GCM10010987_79930</name>
</gene>
<evidence type="ECO:0000313" key="2">
    <source>
        <dbReference type="Proteomes" id="UP000625079"/>
    </source>
</evidence>
<dbReference type="AlphaFoldDB" id="A0AA87WCC3"/>
<name>A0AA87WCC3_9BRAD</name>